<protein>
    <submittedName>
        <fullName evidence="2">Uncharacterized protein</fullName>
    </submittedName>
</protein>
<feature type="coiled-coil region" evidence="1">
    <location>
        <begin position="25"/>
        <end position="52"/>
    </location>
</feature>
<evidence type="ECO:0000256" key="1">
    <source>
        <dbReference type="SAM" id="Coils"/>
    </source>
</evidence>
<evidence type="ECO:0000313" key="2">
    <source>
        <dbReference type="EMBL" id="OAE35028.1"/>
    </source>
</evidence>
<reference evidence="2" key="1">
    <citation type="submission" date="2016-03" db="EMBL/GenBank/DDBJ databases">
        <title>Mechanisms controlling the formation of the plant cell surface in tip-growing cells are functionally conserved among land plants.</title>
        <authorList>
            <person name="Honkanen S."/>
            <person name="Jones V.A."/>
            <person name="Morieri G."/>
            <person name="Champion C."/>
            <person name="Hetherington A.J."/>
            <person name="Kelly S."/>
            <person name="Saint-Marcoux D."/>
            <person name="Proust H."/>
            <person name="Prescott H."/>
            <person name="Dolan L."/>
        </authorList>
    </citation>
    <scope>NUCLEOTIDE SEQUENCE [LARGE SCALE GENOMIC DNA]</scope>
    <source>
        <tissue evidence="2">Whole gametophyte</tissue>
    </source>
</reference>
<comment type="caution">
    <text evidence="2">The sequence shown here is derived from an EMBL/GenBank/DDBJ whole genome shotgun (WGS) entry which is preliminary data.</text>
</comment>
<keyword evidence="3" id="KW-1185">Reference proteome</keyword>
<organism evidence="2 3">
    <name type="scientific">Marchantia polymorpha subsp. ruderalis</name>
    <dbReference type="NCBI Taxonomy" id="1480154"/>
    <lineage>
        <taxon>Eukaryota</taxon>
        <taxon>Viridiplantae</taxon>
        <taxon>Streptophyta</taxon>
        <taxon>Embryophyta</taxon>
        <taxon>Marchantiophyta</taxon>
        <taxon>Marchantiopsida</taxon>
        <taxon>Marchantiidae</taxon>
        <taxon>Marchantiales</taxon>
        <taxon>Marchantiaceae</taxon>
        <taxon>Marchantia</taxon>
    </lineage>
</organism>
<sequence>MTASTEIAKKVESLIIKCAEVRTTLLQKEKRLRESKSECAKLQKSLTAEKELHELIANPAKRDLLHVAKLVAKAKELAKELDLFLSGLEETK</sequence>
<dbReference type="EMBL" id="LVLJ01000286">
    <property type="protein sequence ID" value="OAE35028.1"/>
    <property type="molecule type" value="Genomic_DNA"/>
</dbReference>
<name>A0A176WPC9_MARPO</name>
<dbReference type="Proteomes" id="UP000077202">
    <property type="component" value="Unassembled WGS sequence"/>
</dbReference>
<gene>
    <name evidence="2" type="ORF">AXG93_3104s1080</name>
</gene>
<accession>A0A176WPC9</accession>
<evidence type="ECO:0000313" key="3">
    <source>
        <dbReference type="Proteomes" id="UP000077202"/>
    </source>
</evidence>
<dbReference type="AlphaFoldDB" id="A0A176WPC9"/>
<proteinExistence type="predicted"/>
<keyword evidence="1" id="KW-0175">Coiled coil</keyword>